<feature type="binding site" evidence="6">
    <location>
        <position position="56"/>
    </location>
    <ligand>
        <name>Zn(2+)</name>
        <dbReference type="ChEBI" id="CHEBI:29105"/>
    </ligand>
</feature>
<dbReference type="GO" id="GO:0000977">
    <property type="term" value="F:RNA polymerase II transcription regulatory region sequence-specific DNA binding"/>
    <property type="evidence" value="ECO:0007669"/>
    <property type="project" value="TreeGrafter"/>
</dbReference>
<evidence type="ECO:0000256" key="5">
    <source>
        <dbReference type="PROSITE-ProRule" id="PRU00042"/>
    </source>
</evidence>
<feature type="binding site" evidence="6">
    <location>
        <position position="53"/>
    </location>
    <ligand>
        <name>Zn(2+)</name>
        <dbReference type="ChEBI" id="CHEBI:29105"/>
    </ligand>
</feature>
<dbReference type="SUPFAM" id="SSF57667">
    <property type="entry name" value="beta-beta-alpha zinc fingers"/>
    <property type="match status" value="1"/>
</dbReference>
<name>A0A821Y1X0_9NEOP</name>
<dbReference type="Proteomes" id="UP000663880">
    <property type="component" value="Unassembled WGS sequence"/>
</dbReference>
<feature type="binding site" evidence="6">
    <location>
        <position position="106"/>
    </location>
    <ligand>
        <name>Zn(2+)</name>
        <dbReference type="ChEBI" id="CHEBI:29105"/>
    </ligand>
</feature>
<evidence type="ECO:0000259" key="8">
    <source>
        <dbReference type="PROSITE" id="PS50157"/>
    </source>
</evidence>
<dbReference type="EMBL" id="CAJOBZ010000075">
    <property type="protein sequence ID" value="CAF4953327.1"/>
    <property type="molecule type" value="Genomic_DNA"/>
</dbReference>
<dbReference type="SUPFAM" id="SSF57716">
    <property type="entry name" value="Glucocorticoid receptor-like (DNA-binding domain)"/>
    <property type="match status" value="1"/>
</dbReference>
<sequence length="699" mass="80986">MMEPESDKEINIYSEIHRPTKYFMTPKFEIKDTLTSKDAVKFLLDGTLRLRVCKYCLNITPNLNEHDEIIVVAGKCGLYEVTIKDIVASFYPVKLSCDTNFPNKICSDCLDRAFQCYLFTQQCDQAGRALHNYLEDLNEKFNKLDPMEPLKRRGKPKLYFNHNVLNMECKNVIDYAEPLINLINLNALPNNSELTDLECPKCWQVLPNITSLVNHEKSHPKSMWYCCKQCGKAFVKYTQLKKHKRNEHSVKIEDITLEKNIFTCKQCGISNESLSKHLLHVEKHSFTKTLGELIMNPKGNCAMCFNKAYNMVYLNETMHMHGGGAGLMGEKSISNIVTTVFPDKSYKYRECSIATCTSNLHIIKCKGDISGKSIKKMKIDLGNTQLEIINLEYVKRFLFSKFESDIDRIFANINNKENRDSIFKEQIKLINADVTINKYENETSFESCQQLIKHDLTENAIKLSEEAVADETHVKNIFQSYLEPILTENYKLKVGENNYRNCNICWVFKKPTCLSCKQYIMKTHEFQNVYEERELQKKSCNSCYLFSKVGFCDVCHNIVEVDKDNNKKNVVSDETIDKTTVWQCNICLRNNINRETCICCEENRTLNKYVKNVVSLRNIFTPTLSYEIIKENHLPVKDVESLPTNSKSTETLKHLNNTDPHNKKLASYSSSAESPMDIEMDLPIYEEEMYFEDVTIRNQ</sequence>
<dbReference type="OrthoDB" id="8922241at2759"/>
<feature type="domain" description="ZAD" evidence="9">
    <location>
        <begin position="51"/>
        <end position="133"/>
    </location>
</feature>
<evidence type="ECO:0000313" key="10">
    <source>
        <dbReference type="EMBL" id="CAF4953327.1"/>
    </source>
</evidence>
<dbReference type="InterPro" id="IPR013087">
    <property type="entry name" value="Znf_C2H2_type"/>
</dbReference>
<protein>
    <recommendedName>
        <fullName evidence="12">C2H2-type domain-containing protein</fullName>
    </recommendedName>
</protein>
<keyword evidence="11" id="KW-1185">Reference proteome</keyword>
<dbReference type="GO" id="GO:0000981">
    <property type="term" value="F:DNA-binding transcription factor activity, RNA polymerase II-specific"/>
    <property type="evidence" value="ECO:0007669"/>
    <property type="project" value="TreeGrafter"/>
</dbReference>
<evidence type="ECO:0000256" key="4">
    <source>
        <dbReference type="ARBA" id="ARBA00022833"/>
    </source>
</evidence>
<dbReference type="GO" id="GO:0005634">
    <property type="term" value="C:nucleus"/>
    <property type="evidence" value="ECO:0007669"/>
    <property type="project" value="InterPro"/>
</dbReference>
<evidence type="ECO:0000313" key="11">
    <source>
        <dbReference type="Proteomes" id="UP000663880"/>
    </source>
</evidence>
<feature type="compositionally biased region" description="Polar residues" evidence="7">
    <location>
        <begin position="649"/>
        <end position="659"/>
    </location>
</feature>
<dbReference type="AlphaFoldDB" id="A0A821Y1X0"/>
<feature type="region of interest" description="Disordered" evidence="7">
    <location>
        <begin position="649"/>
        <end position="670"/>
    </location>
</feature>
<dbReference type="InterPro" id="IPR036236">
    <property type="entry name" value="Znf_C2H2_sf"/>
</dbReference>
<feature type="binding site" evidence="6">
    <location>
        <position position="109"/>
    </location>
    <ligand>
        <name>Zn(2+)</name>
        <dbReference type="ChEBI" id="CHEBI:29105"/>
    </ligand>
</feature>
<dbReference type="PROSITE" id="PS51915">
    <property type="entry name" value="ZAD"/>
    <property type="match status" value="1"/>
</dbReference>
<keyword evidence="4 6" id="KW-0862">Zinc</keyword>
<evidence type="ECO:0000256" key="1">
    <source>
        <dbReference type="ARBA" id="ARBA00022723"/>
    </source>
</evidence>
<comment type="caution">
    <text evidence="10">The sequence shown here is derived from an EMBL/GenBank/DDBJ whole genome shotgun (WGS) entry which is preliminary data.</text>
</comment>
<evidence type="ECO:0000256" key="2">
    <source>
        <dbReference type="ARBA" id="ARBA00022737"/>
    </source>
</evidence>
<dbReference type="Pfam" id="PF07776">
    <property type="entry name" value="zf-AD"/>
    <property type="match status" value="1"/>
</dbReference>
<dbReference type="PROSITE" id="PS50157">
    <property type="entry name" value="ZINC_FINGER_C2H2_2"/>
    <property type="match status" value="1"/>
</dbReference>
<organism evidence="10 11">
    <name type="scientific">Pieris macdunnoughi</name>
    <dbReference type="NCBI Taxonomy" id="345717"/>
    <lineage>
        <taxon>Eukaryota</taxon>
        <taxon>Metazoa</taxon>
        <taxon>Ecdysozoa</taxon>
        <taxon>Arthropoda</taxon>
        <taxon>Hexapoda</taxon>
        <taxon>Insecta</taxon>
        <taxon>Pterygota</taxon>
        <taxon>Neoptera</taxon>
        <taxon>Endopterygota</taxon>
        <taxon>Lepidoptera</taxon>
        <taxon>Glossata</taxon>
        <taxon>Ditrysia</taxon>
        <taxon>Papilionoidea</taxon>
        <taxon>Pieridae</taxon>
        <taxon>Pierinae</taxon>
        <taxon>Pieris</taxon>
    </lineage>
</organism>
<evidence type="ECO:0000256" key="6">
    <source>
        <dbReference type="PROSITE-ProRule" id="PRU01263"/>
    </source>
</evidence>
<keyword evidence="2" id="KW-0677">Repeat</keyword>
<gene>
    <name evidence="10" type="ORF">PMACD_LOCUS15918</name>
</gene>
<keyword evidence="3 5" id="KW-0863">Zinc-finger</keyword>
<dbReference type="PANTHER" id="PTHR24409">
    <property type="entry name" value="ZINC FINGER PROTEIN 142"/>
    <property type="match status" value="1"/>
</dbReference>
<evidence type="ECO:0000259" key="9">
    <source>
        <dbReference type="PROSITE" id="PS51915"/>
    </source>
</evidence>
<dbReference type="SMART" id="SM00355">
    <property type="entry name" value="ZnF_C2H2"/>
    <property type="match status" value="3"/>
</dbReference>
<reference evidence="10" key="1">
    <citation type="submission" date="2021-02" db="EMBL/GenBank/DDBJ databases">
        <authorList>
            <person name="Steward A R."/>
        </authorList>
    </citation>
    <scope>NUCLEOTIDE SEQUENCE</scope>
</reference>
<evidence type="ECO:0000256" key="3">
    <source>
        <dbReference type="ARBA" id="ARBA00022771"/>
    </source>
</evidence>
<evidence type="ECO:0008006" key="12">
    <source>
        <dbReference type="Google" id="ProtNLM"/>
    </source>
</evidence>
<evidence type="ECO:0000256" key="7">
    <source>
        <dbReference type="SAM" id="MobiDB-lite"/>
    </source>
</evidence>
<dbReference type="PROSITE" id="PS00028">
    <property type="entry name" value="ZINC_FINGER_C2H2_1"/>
    <property type="match status" value="1"/>
</dbReference>
<dbReference type="InterPro" id="IPR012934">
    <property type="entry name" value="Znf_AD"/>
</dbReference>
<dbReference type="PANTHER" id="PTHR24409:SF295">
    <property type="entry name" value="AZ2-RELATED"/>
    <property type="match status" value="1"/>
</dbReference>
<keyword evidence="1 6" id="KW-0479">Metal-binding</keyword>
<feature type="domain" description="C2H2-type" evidence="8">
    <location>
        <begin position="225"/>
        <end position="253"/>
    </location>
</feature>
<accession>A0A821Y1X0</accession>
<dbReference type="GO" id="GO:0008270">
    <property type="term" value="F:zinc ion binding"/>
    <property type="evidence" value="ECO:0007669"/>
    <property type="project" value="UniProtKB-UniRule"/>
</dbReference>
<dbReference type="Gene3D" id="3.30.160.60">
    <property type="entry name" value="Classic Zinc Finger"/>
    <property type="match status" value="1"/>
</dbReference>
<proteinExistence type="predicted"/>